<organism evidence="2 3">
    <name type="scientific">Agrobacterium vitis</name>
    <name type="common">Rhizobium vitis</name>
    <dbReference type="NCBI Taxonomy" id="373"/>
    <lineage>
        <taxon>Bacteria</taxon>
        <taxon>Pseudomonadati</taxon>
        <taxon>Pseudomonadota</taxon>
        <taxon>Alphaproteobacteria</taxon>
        <taxon>Hyphomicrobiales</taxon>
        <taxon>Rhizobiaceae</taxon>
        <taxon>Rhizobium/Agrobacterium group</taxon>
        <taxon>Agrobacterium</taxon>
    </lineage>
</organism>
<dbReference type="EMBL" id="WPHM01000001">
    <property type="protein sequence ID" value="MUZ55835.1"/>
    <property type="molecule type" value="Genomic_DNA"/>
</dbReference>
<proteinExistence type="predicted"/>
<reference evidence="2 3" key="1">
    <citation type="submission" date="2019-12" db="EMBL/GenBank/DDBJ databases">
        <title>Whole-genome sequencing of Allorhizobium vitis.</title>
        <authorList>
            <person name="Gan H.M."/>
            <person name="Szegedi E."/>
            <person name="Burr T."/>
            <person name="Savka M.A."/>
        </authorList>
    </citation>
    <scope>NUCLEOTIDE SEQUENCE [LARGE SCALE GENOMIC DNA]</scope>
    <source>
        <strain evidence="2 3">CG989</strain>
    </source>
</reference>
<dbReference type="PANTHER" id="PTHR30383">
    <property type="entry name" value="THIOESTERASE 1/PROTEASE 1/LYSOPHOSPHOLIPASE L1"/>
    <property type="match status" value="1"/>
</dbReference>
<name>A0AAE4W9B4_AGRVI</name>
<evidence type="ECO:0000313" key="2">
    <source>
        <dbReference type="EMBL" id="MUZ55835.1"/>
    </source>
</evidence>
<sequence length="416" mass="44779">MPGEDRDRIVRRHVTFALAIVVAATSVGGPALAQDYPRRRTLLDMLFGSRSDDSRYERQYPAAPRPAGPRSRKKPAATAPATPARIRPVPVSAPPKEAAPAKIDNAQKILVVGDFFASAIGDGLQQAFADAPGTVIETRSNGSSGLVRDDYFDWRRQLPKMLEETKPALVIVELGANDRQQMTPGGGDQRFPSDAWFAEYQKRIDTIAKLVTAKKIPLIWVGLPPVKSPGMSADLIKFNALYRKAAEAAGGEFIDIWDGFVDADGGFVLTGSDINGQQARLRGPDGISMTDAGKRKMAFYLEKSARKFLGDMASPGLVRLDATSLPDLTGPEQLDGPDRIAPMKISDPALDGADHLLGGAEKPAPQTPPTPKTPLSLASPWRIAAAIKQSRPDLIHIATEGPLGLLARRWCLSQGL</sequence>
<evidence type="ECO:0000256" key="1">
    <source>
        <dbReference type="SAM" id="MobiDB-lite"/>
    </source>
</evidence>
<feature type="non-terminal residue" evidence="2">
    <location>
        <position position="416"/>
    </location>
</feature>
<dbReference type="GO" id="GO:0004622">
    <property type="term" value="F:phosphatidylcholine lysophospholipase activity"/>
    <property type="evidence" value="ECO:0007669"/>
    <property type="project" value="TreeGrafter"/>
</dbReference>
<feature type="region of interest" description="Disordered" evidence="1">
    <location>
        <begin position="54"/>
        <end position="99"/>
    </location>
</feature>
<dbReference type="PANTHER" id="PTHR30383:SF5">
    <property type="entry name" value="SGNH HYDROLASE-TYPE ESTERASE DOMAIN-CONTAINING PROTEIN"/>
    <property type="match status" value="1"/>
</dbReference>
<accession>A0AAE4W9B4</accession>
<dbReference type="AlphaFoldDB" id="A0AAE4W9B4"/>
<dbReference type="RefSeq" id="WP_156629702.1">
    <property type="nucleotide sequence ID" value="NZ_WPHM01000001.1"/>
</dbReference>
<dbReference type="Proteomes" id="UP000436692">
    <property type="component" value="Unassembled WGS sequence"/>
</dbReference>
<dbReference type="Gene3D" id="3.40.50.1110">
    <property type="entry name" value="SGNH hydrolase"/>
    <property type="match status" value="1"/>
</dbReference>
<gene>
    <name evidence="2" type="ORF">GOZ95_00005</name>
</gene>
<dbReference type="SUPFAM" id="SSF52266">
    <property type="entry name" value="SGNH hydrolase"/>
    <property type="match status" value="1"/>
</dbReference>
<feature type="compositionally biased region" description="Low complexity" evidence="1">
    <location>
        <begin position="76"/>
        <end position="90"/>
    </location>
</feature>
<dbReference type="CDD" id="cd01829">
    <property type="entry name" value="SGNH_hydrolase_peri2"/>
    <property type="match status" value="1"/>
</dbReference>
<evidence type="ECO:0000313" key="3">
    <source>
        <dbReference type="Proteomes" id="UP000436692"/>
    </source>
</evidence>
<comment type="caution">
    <text evidence="2">The sequence shown here is derived from an EMBL/GenBank/DDBJ whole genome shotgun (WGS) entry which is preliminary data.</text>
</comment>
<protein>
    <submittedName>
        <fullName evidence="2">DUF459 domain-containing protein</fullName>
    </submittedName>
</protein>
<feature type="region of interest" description="Disordered" evidence="1">
    <location>
        <begin position="351"/>
        <end position="376"/>
    </location>
</feature>
<dbReference type="InterPro" id="IPR051532">
    <property type="entry name" value="Ester_Hydrolysis_Enzymes"/>
</dbReference>
<dbReference type="InterPro" id="IPR036514">
    <property type="entry name" value="SGNH_hydro_sf"/>
</dbReference>
<dbReference type="Pfam" id="PF04311">
    <property type="entry name" value="DUF459"/>
    <property type="match status" value="1"/>
</dbReference>
<dbReference type="InterPro" id="IPR007407">
    <property type="entry name" value="DUF459"/>
</dbReference>